<dbReference type="Pfam" id="PF00373">
    <property type="entry name" value="FERM_M"/>
    <property type="match status" value="2"/>
</dbReference>
<protein>
    <recommendedName>
        <fullName evidence="13">MyTH4 domain-containing protein</fullName>
    </recommendedName>
</protein>
<keyword evidence="6" id="KW-0505">Motor protein</keyword>
<dbReference type="Pfam" id="PF02174">
    <property type="entry name" value="IRS"/>
    <property type="match status" value="1"/>
</dbReference>
<feature type="region of interest" description="Disordered" evidence="7">
    <location>
        <begin position="168"/>
        <end position="199"/>
    </location>
</feature>
<evidence type="ECO:0000256" key="4">
    <source>
        <dbReference type="ARBA" id="ARBA00022741"/>
    </source>
</evidence>
<feature type="compositionally biased region" description="Polar residues" evidence="7">
    <location>
        <begin position="117"/>
        <end position="134"/>
    </location>
</feature>
<reference evidence="11" key="3">
    <citation type="submission" date="2015-06" db="UniProtKB">
        <authorList>
            <consortium name="EnsemblMetazoa"/>
        </authorList>
    </citation>
    <scope>IDENTIFICATION</scope>
</reference>
<feature type="compositionally biased region" description="Polar residues" evidence="7">
    <location>
        <begin position="14"/>
        <end position="24"/>
    </location>
</feature>
<feature type="compositionally biased region" description="Acidic residues" evidence="7">
    <location>
        <begin position="62"/>
        <end position="71"/>
    </location>
</feature>
<dbReference type="GO" id="GO:0003779">
    <property type="term" value="F:actin binding"/>
    <property type="evidence" value="ECO:0007669"/>
    <property type="project" value="UniProtKB-KW"/>
</dbReference>
<dbReference type="GO" id="GO:0005856">
    <property type="term" value="C:cytoskeleton"/>
    <property type="evidence" value="ECO:0007669"/>
    <property type="project" value="InterPro"/>
</dbReference>
<evidence type="ECO:0000256" key="2">
    <source>
        <dbReference type="ARBA" id="ARBA00008314"/>
    </source>
</evidence>
<dbReference type="Gene3D" id="3.10.20.90">
    <property type="entry name" value="Phosphatidylinositol 3-kinase Catalytic Subunit, Chain A, domain 1"/>
    <property type="match status" value="2"/>
</dbReference>
<dbReference type="InterPro" id="IPR011993">
    <property type="entry name" value="PH-like_dom_sf"/>
</dbReference>
<dbReference type="OMA" id="WRLFFRR"/>
<evidence type="ECO:0000313" key="12">
    <source>
        <dbReference type="Proteomes" id="UP000014760"/>
    </source>
</evidence>
<dbReference type="Gene3D" id="1.25.40.530">
    <property type="entry name" value="MyTH4 domain"/>
    <property type="match status" value="2"/>
</dbReference>
<keyword evidence="3" id="KW-0963">Cytoplasm</keyword>
<dbReference type="InterPro" id="IPR035963">
    <property type="entry name" value="FERM_2"/>
</dbReference>
<feature type="region of interest" description="Disordered" evidence="7">
    <location>
        <begin position="1325"/>
        <end position="1416"/>
    </location>
</feature>
<dbReference type="CDD" id="cd17208">
    <property type="entry name" value="FERM_F1_DdMyo7_like"/>
    <property type="match status" value="1"/>
</dbReference>
<sequence length="1452" mass="165182">MPMPDAPDLKNFRHSMQTTSTGSEASLGADDDDCVFSNHIDDDSHTVKDTRCKSKSRVPLADVEEFSEENGDVARPSGPRSTRSFSEGDGTSPKRQNSFIRGRNPGSRKRTRLKVDGSNSHGSAKSRSPVQDTTHIVDMNGNGLPKDHSFRLHSVNCYEDLERIFAGDNSSFDDEEDKDEAGAHPTDDEEQEEREDTDIKGASVFNDLIDFAGKYFNLHTSSAPYPSAISKTVNIVRRKSLTELVPVDDLLRYPKHHHLHTSLLHLLDPENVSLACSIFKLIYWEVYRLNLLIKTISANRKTSKTRDVCKYMRGELKADTSRSTLRSIIGYGLDRLELRDEIFCQLLRLTNGNPYPDYESRVWDMFCVCSVSFAPSKTLYKHLMTYLKHVCDSQDGVDSPLVSKAHFCLEHLPQCLRLPRKMPPSFDEIEAVTSMQPLVYKFHFLDRSTKTLALDPLDTAQTALLKLHQKIGLQTHDGWALYESIPDRDRFIHTDEYMTDILSNWERKQRGQGSHPGTPKKGSPKHHYPAAHLYGKLVMCKRLYPRIADIPNDPVELHLLYTQAVYHVVNLDEHRCPTHVCLHLAGLQAAVQFGDYDDSKLARRYNDMDQFLCERVLSSSDHRDWAQQIAAAHKRYGHNKTQREAKLKYLAVVSQSPLYACTKIFAHYRGVWPYGIETVLAVNYDGIKFISVQEKVIAFDFFYSEIEEIILEERYEECHIIIQLKDCVSQSRQKCYMFECLDLEDYALLIEGYCPRLAQWTQHTHNWRRKKFQPPSDWLKLYEDILCCRRKLLESQVVRRQSQEGLGLFRSALNKLSGRNCSSSTSSSGGHEDPGEELSEGSIWSFTKTPFKTSLSTFTSPELTDVAARMFNSTLVYTGLESAAVLEDMDLVVVMQTLITKCMENKDLCNEFYLQLIKQTTDTKSMNPKTTPLAVETNAKAVMRYWHLMTVATCVMLPPDPIVATYLNLHLRRMASQADSDEAKYAMFCIKSLYRTFEKKKSRRFPPSYKEIGFVTQHQPIEARVFLPDGHNMLIEFDSAATTEELLQSVKAKSGMRLDAGGFGIFELLNDKEHYLAPEDNLADQLFTYERLSKPTPSSPNNSVKDYTLLFKVWDIKKRVFVDRYANLNDPVEVDMLYHQSVTDVFEQKILLTKRDAIELCALRAQTEHGDHDETDSHFDYTSVIRILPRHLRDQVQSAEVAKVHASLKGLDIMSANVAFIDILRHWPLYGATMYDVTQTTADGLPKLLWLTVTQMGVHLMERHHLESILFTYSFDEIVECNPTQKNLSIVIGKQSLGPTYVFLTQESNQIAQLINDYREILAQRTTRPKSTSSSSSSEASDCPVPRRYHRQRGKGGGSSSSVSPKASPKRSPGLVARSSRDRSSTSVTPVARRRALFRERRSTASSASSQKSRTQLPQFCSLLHGDSLEDMSDVFLGIRGTKGVFGVEQHP</sequence>
<dbReference type="OrthoDB" id="312459at2759"/>
<dbReference type="SMART" id="SM00139">
    <property type="entry name" value="MyTH4"/>
    <property type="match status" value="2"/>
</dbReference>
<dbReference type="SMART" id="SM00295">
    <property type="entry name" value="B41"/>
    <property type="match status" value="2"/>
</dbReference>
<organism evidence="10">
    <name type="scientific">Capitella teleta</name>
    <name type="common">Polychaete worm</name>
    <dbReference type="NCBI Taxonomy" id="283909"/>
    <lineage>
        <taxon>Eukaryota</taxon>
        <taxon>Metazoa</taxon>
        <taxon>Spiralia</taxon>
        <taxon>Lophotrochozoa</taxon>
        <taxon>Annelida</taxon>
        <taxon>Polychaeta</taxon>
        <taxon>Sedentaria</taxon>
        <taxon>Scolecida</taxon>
        <taxon>Capitellidae</taxon>
        <taxon>Capitella</taxon>
    </lineage>
</organism>
<dbReference type="SUPFAM" id="SSF54236">
    <property type="entry name" value="Ubiquitin-like"/>
    <property type="match status" value="2"/>
</dbReference>
<dbReference type="EMBL" id="KB292627">
    <property type="protein sequence ID" value="ELU17223.1"/>
    <property type="molecule type" value="Genomic_DNA"/>
</dbReference>
<name>R7VEH1_CAPTE</name>
<accession>R7VEH1</accession>
<feature type="compositionally biased region" description="Basic and acidic residues" evidence="7">
    <location>
        <begin position="39"/>
        <end position="52"/>
    </location>
</feature>
<evidence type="ECO:0000256" key="7">
    <source>
        <dbReference type="SAM" id="MobiDB-lite"/>
    </source>
</evidence>
<reference evidence="10 12" key="2">
    <citation type="journal article" date="2013" name="Nature">
        <title>Insights into bilaterian evolution from three spiralian genomes.</title>
        <authorList>
            <person name="Simakov O."/>
            <person name="Marletaz F."/>
            <person name="Cho S.J."/>
            <person name="Edsinger-Gonzales E."/>
            <person name="Havlak P."/>
            <person name="Hellsten U."/>
            <person name="Kuo D.H."/>
            <person name="Larsson T."/>
            <person name="Lv J."/>
            <person name="Arendt D."/>
            <person name="Savage R."/>
            <person name="Osoegawa K."/>
            <person name="de Jong P."/>
            <person name="Grimwood J."/>
            <person name="Chapman J.A."/>
            <person name="Shapiro H."/>
            <person name="Aerts A."/>
            <person name="Otillar R.P."/>
            <person name="Terry A.Y."/>
            <person name="Boore J.L."/>
            <person name="Grigoriev I.V."/>
            <person name="Lindberg D.R."/>
            <person name="Seaver E.C."/>
            <person name="Weisblat D.A."/>
            <person name="Putnam N.H."/>
            <person name="Rokhsar D.S."/>
        </authorList>
    </citation>
    <scope>NUCLEOTIDE SEQUENCE</scope>
    <source>
        <strain evidence="10 12">I ESC-2004</strain>
    </source>
</reference>
<dbReference type="EMBL" id="AMQN01004109">
    <property type="status" value="NOT_ANNOTATED_CDS"/>
    <property type="molecule type" value="Genomic_DNA"/>
</dbReference>
<dbReference type="Gene3D" id="2.30.29.30">
    <property type="entry name" value="Pleckstrin-homology domain (PH domain)/Phosphotyrosine-binding domain (PTB)"/>
    <property type="match status" value="2"/>
</dbReference>
<dbReference type="InterPro" id="IPR000299">
    <property type="entry name" value="FERM_domain"/>
</dbReference>
<reference evidence="12" key="1">
    <citation type="submission" date="2012-12" db="EMBL/GenBank/DDBJ databases">
        <authorList>
            <person name="Hellsten U."/>
            <person name="Grimwood J."/>
            <person name="Chapman J.A."/>
            <person name="Shapiro H."/>
            <person name="Aerts A."/>
            <person name="Otillar R.P."/>
            <person name="Terry A.Y."/>
            <person name="Boore J.L."/>
            <person name="Simakov O."/>
            <person name="Marletaz F."/>
            <person name="Cho S.-J."/>
            <person name="Edsinger-Gonzales E."/>
            <person name="Havlak P."/>
            <person name="Kuo D.-H."/>
            <person name="Larsson T."/>
            <person name="Lv J."/>
            <person name="Arendt D."/>
            <person name="Savage R."/>
            <person name="Osoegawa K."/>
            <person name="de Jong P."/>
            <person name="Lindberg D.R."/>
            <person name="Seaver E.C."/>
            <person name="Weisblat D.A."/>
            <person name="Putnam N.H."/>
            <person name="Grigoriev I.V."/>
            <person name="Rokhsar D.S."/>
        </authorList>
    </citation>
    <scope>NUCLEOTIDE SEQUENCE</scope>
    <source>
        <strain evidence="12">I ESC-2004</strain>
    </source>
</reference>
<dbReference type="EnsemblMetazoa" id="CapteT210514">
    <property type="protein sequence ID" value="CapteP210514"/>
    <property type="gene ID" value="CapteG210514"/>
</dbReference>
<evidence type="ECO:0000256" key="6">
    <source>
        <dbReference type="ARBA" id="ARBA00023175"/>
    </source>
</evidence>
<feature type="compositionally biased region" description="Low complexity" evidence="7">
    <location>
        <begin position="1331"/>
        <end position="1341"/>
    </location>
</feature>
<evidence type="ECO:0000259" key="9">
    <source>
        <dbReference type="PROSITE" id="PS51016"/>
    </source>
</evidence>
<dbReference type="InterPro" id="IPR029071">
    <property type="entry name" value="Ubiquitin-like_domsf"/>
</dbReference>
<feature type="domain" description="FERM" evidence="8">
    <location>
        <begin position="438"/>
        <end position="761"/>
    </location>
</feature>
<dbReference type="InterPro" id="IPR019748">
    <property type="entry name" value="FERM_central"/>
</dbReference>
<feature type="compositionally biased region" description="Acidic residues" evidence="7">
    <location>
        <begin position="187"/>
        <end position="196"/>
    </location>
</feature>
<gene>
    <name evidence="10" type="ORF">CAPTEDRAFT_210514</name>
</gene>
<dbReference type="HOGENOM" id="CLU_251234_0_0_1"/>
<evidence type="ECO:0008006" key="13">
    <source>
        <dbReference type="Google" id="ProtNLM"/>
    </source>
</evidence>
<comment type="subcellular location">
    <subcellularLocation>
        <location evidence="1">Cytoplasm</location>
    </subcellularLocation>
</comment>
<feature type="domain" description="MyTH4" evidence="9">
    <location>
        <begin position="254"/>
        <end position="433"/>
    </location>
</feature>
<dbReference type="GO" id="GO:0005737">
    <property type="term" value="C:cytoplasm"/>
    <property type="evidence" value="ECO:0007669"/>
    <property type="project" value="UniProtKB-SubCell"/>
</dbReference>
<dbReference type="InterPro" id="IPR014352">
    <property type="entry name" value="FERM/acyl-CoA-bd_prot_sf"/>
</dbReference>
<dbReference type="InterPro" id="IPR000857">
    <property type="entry name" value="MyTH4_dom"/>
</dbReference>
<evidence type="ECO:0000313" key="10">
    <source>
        <dbReference type="EMBL" id="ELU17223.1"/>
    </source>
</evidence>
<feature type="region of interest" description="Disordered" evidence="7">
    <location>
        <begin position="817"/>
        <end position="839"/>
    </location>
</feature>
<dbReference type="Gene3D" id="1.20.80.10">
    <property type="match status" value="2"/>
</dbReference>
<dbReference type="GO" id="GO:0005524">
    <property type="term" value="F:ATP binding"/>
    <property type="evidence" value="ECO:0007669"/>
    <property type="project" value="UniProtKB-KW"/>
</dbReference>
<evidence type="ECO:0000256" key="1">
    <source>
        <dbReference type="ARBA" id="ARBA00004496"/>
    </source>
</evidence>
<keyword evidence="12" id="KW-1185">Reference proteome</keyword>
<comment type="similarity">
    <text evidence="2">Belongs to the TRAFAC class myosin-kinesin ATPase superfamily. Myosin family.</text>
</comment>
<dbReference type="CDD" id="cd14473">
    <property type="entry name" value="FERM_B-lobe"/>
    <property type="match status" value="2"/>
</dbReference>
<dbReference type="SUPFAM" id="SSF50729">
    <property type="entry name" value="PH domain-like"/>
    <property type="match status" value="1"/>
</dbReference>
<dbReference type="SUPFAM" id="SSF47031">
    <property type="entry name" value="Second domain of FERM"/>
    <property type="match status" value="2"/>
</dbReference>
<dbReference type="Pfam" id="PF00784">
    <property type="entry name" value="MyTH4"/>
    <property type="match status" value="2"/>
</dbReference>
<evidence type="ECO:0000256" key="3">
    <source>
        <dbReference type="ARBA" id="ARBA00022490"/>
    </source>
</evidence>
<dbReference type="Proteomes" id="UP000014760">
    <property type="component" value="Unassembled WGS sequence"/>
</dbReference>
<dbReference type="PANTHER" id="PTHR46049:SF3">
    <property type="entry name" value="MYOSIN VIIA"/>
    <property type="match status" value="1"/>
</dbReference>
<feature type="domain" description="FERM" evidence="8">
    <location>
        <begin position="1021"/>
        <end position="1326"/>
    </location>
</feature>
<evidence type="ECO:0000313" key="11">
    <source>
        <dbReference type="EnsemblMetazoa" id="CapteP210514"/>
    </source>
</evidence>
<dbReference type="Pfam" id="PF21989">
    <property type="entry name" value="RA_2"/>
    <property type="match status" value="2"/>
</dbReference>
<dbReference type="PROSITE" id="PS50057">
    <property type="entry name" value="FERM_3"/>
    <property type="match status" value="2"/>
</dbReference>
<dbReference type="InterPro" id="IPR019749">
    <property type="entry name" value="Band_41_domain"/>
</dbReference>
<dbReference type="InterPro" id="IPR002404">
    <property type="entry name" value="IRS_PTB"/>
</dbReference>
<feature type="compositionally biased region" description="Low complexity" evidence="7">
    <location>
        <begin position="817"/>
        <end position="829"/>
    </location>
</feature>
<keyword evidence="4" id="KW-0547">Nucleotide-binding</keyword>
<dbReference type="PANTHER" id="PTHR46049">
    <property type="entry name" value="AGAP003327-PA"/>
    <property type="match status" value="1"/>
</dbReference>
<feature type="domain" description="MyTH4" evidence="9">
    <location>
        <begin position="846"/>
        <end position="1016"/>
    </location>
</feature>
<proteinExistence type="inferred from homology"/>
<feature type="region of interest" description="Disordered" evidence="7">
    <location>
        <begin position="1"/>
        <end position="148"/>
    </location>
</feature>
<dbReference type="InterPro" id="IPR051724">
    <property type="entry name" value="Actin_motor_Myosin"/>
</dbReference>
<dbReference type="InterPro" id="IPR038185">
    <property type="entry name" value="MyTH4_dom_sf"/>
</dbReference>
<feature type="compositionally biased region" description="Low complexity" evidence="7">
    <location>
        <begin position="1360"/>
        <end position="1373"/>
    </location>
</feature>
<dbReference type="PROSITE" id="PS51016">
    <property type="entry name" value="MYTH4"/>
    <property type="match status" value="2"/>
</dbReference>
<evidence type="ECO:0000259" key="8">
    <source>
        <dbReference type="PROSITE" id="PS50057"/>
    </source>
</evidence>
<dbReference type="STRING" id="283909.R7VEH1"/>
<evidence type="ECO:0000256" key="5">
    <source>
        <dbReference type="ARBA" id="ARBA00022840"/>
    </source>
</evidence>
<feature type="compositionally biased region" description="Low complexity" evidence="7">
    <location>
        <begin position="1404"/>
        <end position="1416"/>
    </location>
</feature>
<keyword evidence="5" id="KW-0067">ATP-binding</keyword>